<dbReference type="AlphaFoldDB" id="A0A813BS67"/>
<protein>
    <recommendedName>
        <fullName evidence="1">DNA2/NAM7 helicase helicase domain-containing protein</fullName>
    </recommendedName>
</protein>
<feature type="non-terminal residue" evidence="2">
    <location>
        <position position="1"/>
    </location>
</feature>
<feature type="domain" description="DNA2/NAM7 helicase helicase" evidence="1">
    <location>
        <begin position="458"/>
        <end position="525"/>
    </location>
</feature>
<accession>A0A813BS67</accession>
<reference evidence="2" key="1">
    <citation type="submission" date="2021-02" db="EMBL/GenBank/DDBJ databases">
        <authorList>
            <person name="Dougan E. K."/>
            <person name="Rhodes N."/>
            <person name="Thang M."/>
            <person name="Chan C."/>
        </authorList>
    </citation>
    <scope>NUCLEOTIDE SEQUENCE</scope>
</reference>
<dbReference type="Pfam" id="PF13086">
    <property type="entry name" value="AAA_11"/>
    <property type="match status" value="1"/>
</dbReference>
<evidence type="ECO:0000259" key="1">
    <source>
        <dbReference type="Pfam" id="PF13086"/>
    </source>
</evidence>
<dbReference type="InterPro" id="IPR045055">
    <property type="entry name" value="DNA2/NAM7-like"/>
</dbReference>
<gene>
    <name evidence="2" type="ORF">SNEC2469_LOCUS31813</name>
</gene>
<proteinExistence type="predicted"/>
<name>A0A813BS67_9DINO</name>
<dbReference type="InterPro" id="IPR027417">
    <property type="entry name" value="P-loop_NTPase"/>
</dbReference>
<dbReference type="SUPFAM" id="SSF52540">
    <property type="entry name" value="P-loop containing nucleoside triphosphate hydrolases"/>
    <property type="match status" value="1"/>
</dbReference>
<dbReference type="PANTHER" id="PTHR10887:SF495">
    <property type="entry name" value="HELICASE SENATAXIN ISOFORM X1-RELATED"/>
    <property type="match status" value="1"/>
</dbReference>
<dbReference type="PANTHER" id="PTHR10887">
    <property type="entry name" value="DNA2/NAM7 HELICASE FAMILY"/>
    <property type="match status" value="1"/>
</dbReference>
<keyword evidence="3" id="KW-1185">Reference proteome</keyword>
<dbReference type="EMBL" id="CAJNJA010078219">
    <property type="protein sequence ID" value="CAE7921925.1"/>
    <property type="molecule type" value="Genomic_DNA"/>
</dbReference>
<dbReference type="Gene3D" id="3.40.50.300">
    <property type="entry name" value="P-loop containing nucleotide triphosphate hydrolases"/>
    <property type="match status" value="1"/>
</dbReference>
<evidence type="ECO:0000313" key="3">
    <source>
        <dbReference type="Proteomes" id="UP000601435"/>
    </source>
</evidence>
<dbReference type="GO" id="GO:0004386">
    <property type="term" value="F:helicase activity"/>
    <property type="evidence" value="ECO:0007669"/>
    <property type="project" value="InterPro"/>
</dbReference>
<organism evidence="2 3">
    <name type="scientific">Symbiodinium necroappetens</name>
    <dbReference type="NCBI Taxonomy" id="1628268"/>
    <lineage>
        <taxon>Eukaryota</taxon>
        <taxon>Sar</taxon>
        <taxon>Alveolata</taxon>
        <taxon>Dinophyceae</taxon>
        <taxon>Suessiales</taxon>
        <taxon>Symbiodiniaceae</taxon>
        <taxon>Symbiodinium</taxon>
    </lineage>
</organism>
<comment type="caution">
    <text evidence="2">The sequence shown here is derived from an EMBL/GenBank/DDBJ whole genome shotgun (WGS) entry which is preliminary data.</text>
</comment>
<dbReference type="InterPro" id="IPR041677">
    <property type="entry name" value="DNA2/NAM7_AAA_11"/>
</dbReference>
<dbReference type="Proteomes" id="UP000601435">
    <property type="component" value="Unassembled WGS sequence"/>
</dbReference>
<dbReference type="OrthoDB" id="1158011at2759"/>
<evidence type="ECO:0000313" key="2">
    <source>
        <dbReference type="EMBL" id="CAE7921925.1"/>
    </source>
</evidence>
<sequence length="1265" mass="139849">PAGGMMAFEALATVPGPSKPELSGMDMLHNVSAMQPDDLFCEGPCDEELDFGADDDDELFPAFDCKPAHLSKCSTMCPSSPACDLEDIGTRTFDSFLSHGTVSAETDHEHAFPPNRLLHEQHKVRMRSFLTAAGLLSASGVEHRPDCSNAVIQQVGDKGAAIVDPIPQHRLEVVLRDLNVRECHEQAAALSGSALSPVLSSWLLAAGECSLGPAASERSSEQETTIIATLPKYNSRPFTSDGTGVTGGYVRIECRPYQEGGMTDISEKSGVCVMLSKEFREMSKFEDGLDIATVSGYVPGTGRRHWCLPVWAFAAAVERDPSNMEDLSLDCRRTNSYVRDILRQNFLLQGPSKTYQTGPAAKMLEDRCTPEGIRLHEQKRREREKWIEHEKRCLDKKYNIGKQDIVGWWDEDEHTCYEGFYDHNGIWNPYYMAGGQGLGLEGKTVHEVVAEGKEKLKVNPSQRAAIEGLKYALEKIQGPPGTGKSTTIFHILDARLPAGQRVLVTCSRNVAVESIAQKLEGLQGWPLCVFGPRDRVGGTARRYLLDSQVQIMVTSKQTSLDRRMILREAIGSCLHHLPKEHDVELLFFLGDLEAASTDVQQSLAEEEEKFRDLIFVGGPDADPPVERDVTYVLERPTARGFRLAVGTAWLATHRTDLDFVMYLDDDSYLNVPRLLSLLEVHNSPSLAMGYIMETELDMLDTHICKVCPLNCEACQIDGFLQAFCGKFPEMSLGGCAFLIHQCKLFGQDTAEASLEECVRKAQVNTMQVVHYFGARGAPRWFLGMGWVFGRRIVDFLARNVGDLKKQGAADVQLGFWLAPLEGVDWVDMKDGQFHDYPMPGSTFSRGCTDQTVLVHRMNKERWRDFDPQTCALRQVPTRKAEAAGPGSLVHLPTSRGGAEMLDDFIASIRHPSLTNATHLAEEGQTFLEDQKSESDVAACREQKGHGECQVGGHLDEPRRRRGAQAAKERGAALSAAIATKEAACRGRRGERILLAFLRKRFGLAYALRDLCLRVERYCAAAAASPEWCSQRAQDSKQATLHEARILLCTIASTSRMLREWEEAMGTELRVHTVIVDECGAGMAQGGVLRPTCEQSTTKTLGRSPSLSGMVLLQKAGGVAEKADQLEDKLCGIDVVSLNSIAPSSQPVDFGELIQDPLPALPCFTVQEEGLDPTPTGPGMWEDQEAEDVRMHSIIEAEKSKATWKSFCSRGFEESSEWRASPPNRALHDLHDLNLHEFLEDVAYHPSKLQKEIRAGRRQAAARDAT</sequence>